<evidence type="ECO:0000313" key="4">
    <source>
        <dbReference type="Proteomes" id="UP001194468"/>
    </source>
</evidence>
<keyword evidence="4" id="KW-1185">Reference proteome</keyword>
<organism evidence="3 4">
    <name type="scientific">Boletus edulis BED1</name>
    <dbReference type="NCBI Taxonomy" id="1328754"/>
    <lineage>
        <taxon>Eukaryota</taxon>
        <taxon>Fungi</taxon>
        <taxon>Dikarya</taxon>
        <taxon>Basidiomycota</taxon>
        <taxon>Agaricomycotina</taxon>
        <taxon>Agaricomycetes</taxon>
        <taxon>Agaricomycetidae</taxon>
        <taxon>Boletales</taxon>
        <taxon>Boletineae</taxon>
        <taxon>Boletaceae</taxon>
        <taxon>Boletoideae</taxon>
        <taxon>Boletus</taxon>
    </lineage>
</organism>
<dbReference type="EMBL" id="WHUW01000007">
    <property type="protein sequence ID" value="KAF8444111.1"/>
    <property type="molecule type" value="Genomic_DNA"/>
</dbReference>
<evidence type="ECO:0000313" key="3">
    <source>
        <dbReference type="EMBL" id="KAF8444111.1"/>
    </source>
</evidence>
<dbReference type="Pfam" id="PF20151">
    <property type="entry name" value="DUF6533"/>
    <property type="match status" value="1"/>
</dbReference>
<proteinExistence type="predicted"/>
<gene>
    <name evidence="3" type="ORF">L210DRAFT_3533842</name>
</gene>
<keyword evidence="1" id="KW-1133">Transmembrane helix</keyword>
<dbReference type="Proteomes" id="UP001194468">
    <property type="component" value="Unassembled WGS sequence"/>
</dbReference>
<feature type="domain" description="DUF6533" evidence="2">
    <location>
        <begin position="23"/>
        <end position="65"/>
    </location>
</feature>
<feature type="transmembrane region" description="Helical" evidence="1">
    <location>
        <begin position="173"/>
        <end position="195"/>
    </location>
</feature>
<feature type="transmembrane region" description="Helical" evidence="1">
    <location>
        <begin position="220"/>
        <end position="244"/>
    </location>
</feature>
<feature type="transmembrane region" description="Helical" evidence="1">
    <location>
        <begin position="59"/>
        <end position="77"/>
    </location>
</feature>
<dbReference type="AlphaFoldDB" id="A0AAD4BZP2"/>
<reference evidence="3" key="2">
    <citation type="journal article" date="2020" name="Nat. Commun.">
        <title>Large-scale genome sequencing of mycorrhizal fungi provides insights into the early evolution of symbiotic traits.</title>
        <authorList>
            <person name="Miyauchi S."/>
            <person name="Kiss E."/>
            <person name="Kuo A."/>
            <person name="Drula E."/>
            <person name="Kohler A."/>
            <person name="Sanchez-Garcia M."/>
            <person name="Morin E."/>
            <person name="Andreopoulos B."/>
            <person name="Barry K.W."/>
            <person name="Bonito G."/>
            <person name="Buee M."/>
            <person name="Carver A."/>
            <person name="Chen C."/>
            <person name="Cichocki N."/>
            <person name="Clum A."/>
            <person name="Culley D."/>
            <person name="Crous P.W."/>
            <person name="Fauchery L."/>
            <person name="Girlanda M."/>
            <person name="Hayes R.D."/>
            <person name="Keri Z."/>
            <person name="LaButti K."/>
            <person name="Lipzen A."/>
            <person name="Lombard V."/>
            <person name="Magnuson J."/>
            <person name="Maillard F."/>
            <person name="Murat C."/>
            <person name="Nolan M."/>
            <person name="Ohm R.A."/>
            <person name="Pangilinan J."/>
            <person name="Pereira M.F."/>
            <person name="Perotto S."/>
            <person name="Peter M."/>
            <person name="Pfister S."/>
            <person name="Riley R."/>
            <person name="Sitrit Y."/>
            <person name="Stielow J.B."/>
            <person name="Szollosi G."/>
            <person name="Zifcakova L."/>
            <person name="Stursova M."/>
            <person name="Spatafora J.W."/>
            <person name="Tedersoo L."/>
            <person name="Vaario L.M."/>
            <person name="Yamada A."/>
            <person name="Yan M."/>
            <person name="Wang P."/>
            <person name="Xu J."/>
            <person name="Bruns T."/>
            <person name="Baldrian P."/>
            <person name="Vilgalys R."/>
            <person name="Dunand C."/>
            <person name="Henrissat B."/>
            <person name="Grigoriev I.V."/>
            <person name="Hibbett D."/>
            <person name="Nagy L.G."/>
            <person name="Martin F.M."/>
        </authorList>
    </citation>
    <scope>NUCLEOTIDE SEQUENCE</scope>
    <source>
        <strain evidence="3">BED1</strain>
    </source>
</reference>
<evidence type="ECO:0000256" key="1">
    <source>
        <dbReference type="SAM" id="Phobius"/>
    </source>
</evidence>
<keyword evidence="1" id="KW-0472">Membrane</keyword>
<comment type="caution">
    <text evidence="3">The sequence shown here is derived from an EMBL/GenBank/DDBJ whole genome shotgun (WGS) entry which is preliminary data.</text>
</comment>
<sequence>MNWNGFSVGYGQTALILRIARMCEAAGSVVVLYDHVLTFDLEVDHIWNHLFNFGSLNYIMIRYIGDALAILNMIAFLRGPATQKFCEVYFLIQTSFGILELFLIQLTLQTRVYALYQGSKKILALIIFGYGCEIAAMLTISGYLYSDLAITNEILPGLYICADTQAPSFYEPYVIWLPVIVYDGILCLLALWHGIRTWMSDRTKRLDGVYIADVLIKDNVGYFLCILLTCIVSVVIAQCLGLRWKEVSEEFPAPMEVVIGCRLILNLRSAFVRDTEQNHSDDAPWVVRRLPSCSC</sequence>
<protein>
    <recommendedName>
        <fullName evidence="2">DUF6533 domain-containing protein</fullName>
    </recommendedName>
</protein>
<dbReference type="InterPro" id="IPR045340">
    <property type="entry name" value="DUF6533"/>
</dbReference>
<feature type="transmembrane region" description="Helical" evidence="1">
    <location>
        <begin position="122"/>
        <end position="145"/>
    </location>
</feature>
<feature type="transmembrane region" description="Helical" evidence="1">
    <location>
        <begin position="89"/>
        <end position="110"/>
    </location>
</feature>
<reference evidence="3" key="1">
    <citation type="submission" date="2019-10" db="EMBL/GenBank/DDBJ databases">
        <authorList>
            <consortium name="DOE Joint Genome Institute"/>
            <person name="Kuo A."/>
            <person name="Miyauchi S."/>
            <person name="Kiss E."/>
            <person name="Drula E."/>
            <person name="Kohler A."/>
            <person name="Sanchez-Garcia M."/>
            <person name="Andreopoulos B."/>
            <person name="Barry K.W."/>
            <person name="Bonito G."/>
            <person name="Buee M."/>
            <person name="Carver A."/>
            <person name="Chen C."/>
            <person name="Cichocki N."/>
            <person name="Clum A."/>
            <person name="Culley D."/>
            <person name="Crous P.W."/>
            <person name="Fauchery L."/>
            <person name="Girlanda M."/>
            <person name="Hayes R."/>
            <person name="Keri Z."/>
            <person name="LaButti K."/>
            <person name="Lipzen A."/>
            <person name="Lombard V."/>
            <person name="Magnuson J."/>
            <person name="Maillard F."/>
            <person name="Morin E."/>
            <person name="Murat C."/>
            <person name="Nolan M."/>
            <person name="Ohm R."/>
            <person name="Pangilinan J."/>
            <person name="Pereira M."/>
            <person name="Perotto S."/>
            <person name="Peter M."/>
            <person name="Riley R."/>
            <person name="Sitrit Y."/>
            <person name="Stielow B."/>
            <person name="Szollosi G."/>
            <person name="Zifcakova L."/>
            <person name="Stursova M."/>
            <person name="Spatafora J.W."/>
            <person name="Tedersoo L."/>
            <person name="Vaario L.-M."/>
            <person name="Yamada A."/>
            <person name="Yan M."/>
            <person name="Wang P."/>
            <person name="Xu J."/>
            <person name="Bruns T."/>
            <person name="Baldrian P."/>
            <person name="Vilgalys R."/>
            <person name="Henrissat B."/>
            <person name="Grigoriev I.V."/>
            <person name="Hibbett D."/>
            <person name="Nagy L.G."/>
            <person name="Martin F.M."/>
        </authorList>
    </citation>
    <scope>NUCLEOTIDE SEQUENCE</scope>
    <source>
        <strain evidence="3">BED1</strain>
    </source>
</reference>
<evidence type="ECO:0000259" key="2">
    <source>
        <dbReference type="Pfam" id="PF20151"/>
    </source>
</evidence>
<name>A0AAD4BZP2_BOLED</name>
<accession>A0AAD4BZP2</accession>
<keyword evidence="1" id="KW-0812">Transmembrane</keyword>